<dbReference type="InterPro" id="IPR024298">
    <property type="entry name" value="Sec16_Sec23-bd"/>
</dbReference>
<feature type="domain" description="Sec16 central conserved" evidence="10">
    <location>
        <begin position="742"/>
        <end position="877"/>
    </location>
</feature>
<dbReference type="Proteomes" id="UP000186601">
    <property type="component" value="Unassembled WGS sequence"/>
</dbReference>
<dbReference type="GO" id="GO:0007030">
    <property type="term" value="P:Golgi organization"/>
    <property type="evidence" value="ECO:0007669"/>
    <property type="project" value="TreeGrafter"/>
</dbReference>
<keyword evidence="7" id="KW-0653">Protein transport</keyword>
<dbReference type="GO" id="GO:0006914">
    <property type="term" value="P:autophagy"/>
    <property type="evidence" value="ECO:0007669"/>
    <property type="project" value="UniProtKB-KW"/>
</dbReference>
<feature type="compositionally biased region" description="Polar residues" evidence="8">
    <location>
        <begin position="37"/>
        <end position="71"/>
    </location>
</feature>
<feature type="region of interest" description="Disordered" evidence="8">
    <location>
        <begin position="517"/>
        <end position="647"/>
    </location>
</feature>
<feature type="compositionally biased region" description="Low complexity" evidence="8">
    <location>
        <begin position="1653"/>
        <end position="1662"/>
    </location>
</feature>
<keyword evidence="5 7" id="KW-0931">ER-Golgi transport</keyword>
<evidence type="ECO:0000256" key="3">
    <source>
        <dbReference type="ARBA" id="ARBA00022448"/>
    </source>
</evidence>
<feature type="region of interest" description="Disordered" evidence="8">
    <location>
        <begin position="1588"/>
        <end position="1715"/>
    </location>
</feature>
<gene>
    <name evidence="11" type="ORF">PHLCEN_2v10100</name>
</gene>
<dbReference type="STRING" id="98765.A0A2R6NNX6"/>
<reference evidence="11 12" key="1">
    <citation type="submission" date="2018-02" db="EMBL/GenBank/DDBJ databases">
        <title>Genome sequence of the basidiomycete white-rot fungus Phlebia centrifuga.</title>
        <authorList>
            <person name="Granchi Z."/>
            <person name="Peng M."/>
            <person name="de Vries R.P."/>
            <person name="Hilden K."/>
            <person name="Makela M.R."/>
            <person name="Grigoriev I."/>
            <person name="Riley R."/>
        </authorList>
    </citation>
    <scope>NUCLEOTIDE SEQUENCE [LARGE SCALE GENOMIC DNA]</scope>
    <source>
        <strain evidence="11 12">FBCC195</strain>
    </source>
</reference>
<evidence type="ECO:0000256" key="8">
    <source>
        <dbReference type="SAM" id="MobiDB-lite"/>
    </source>
</evidence>
<feature type="compositionally biased region" description="Low complexity" evidence="8">
    <location>
        <begin position="235"/>
        <end position="251"/>
    </location>
</feature>
<dbReference type="InterPro" id="IPR024340">
    <property type="entry name" value="Sec16_CCD"/>
</dbReference>
<evidence type="ECO:0000256" key="2">
    <source>
        <dbReference type="ARBA" id="ARBA00005927"/>
    </source>
</evidence>
<comment type="similarity">
    <text evidence="2 7">Belongs to the SEC16 family.</text>
</comment>
<feature type="compositionally biased region" description="Low complexity" evidence="8">
    <location>
        <begin position="338"/>
        <end position="348"/>
    </location>
</feature>
<dbReference type="EMBL" id="MLYV02001019">
    <property type="protein sequence ID" value="PSR74144.1"/>
    <property type="molecule type" value="Genomic_DNA"/>
</dbReference>
<feature type="compositionally biased region" description="Pro residues" evidence="8">
    <location>
        <begin position="349"/>
        <end position="358"/>
    </location>
</feature>
<feature type="compositionally biased region" description="Polar residues" evidence="8">
    <location>
        <begin position="1378"/>
        <end position="1392"/>
    </location>
</feature>
<dbReference type="PANTHER" id="PTHR13402:SF6">
    <property type="entry name" value="SECRETORY 16, ISOFORM I"/>
    <property type="match status" value="1"/>
</dbReference>
<keyword evidence="4 7" id="KW-0256">Endoplasmic reticulum</keyword>
<dbReference type="OrthoDB" id="8918678at2759"/>
<feature type="compositionally biased region" description="Polar residues" evidence="8">
    <location>
        <begin position="96"/>
        <end position="109"/>
    </location>
</feature>
<feature type="compositionally biased region" description="Polar residues" evidence="8">
    <location>
        <begin position="635"/>
        <end position="645"/>
    </location>
</feature>
<feature type="region of interest" description="Disordered" evidence="8">
    <location>
        <begin position="1403"/>
        <end position="1444"/>
    </location>
</feature>
<organism evidence="11 12">
    <name type="scientific">Hermanssonia centrifuga</name>
    <dbReference type="NCBI Taxonomy" id="98765"/>
    <lineage>
        <taxon>Eukaryota</taxon>
        <taxon>Fungi</taxon>
        <taxon>Dikarya</taxon>
        <taxon>Basidiomycota</taxon>
        <taxon>Agaricomycotina</taxon>
        <taxon>Agaricomycetes</taxon>
        <taxon>Polyporales</taxon>
        <taxon>Meruliaceae</taxon>
        <taxon>Hermanssonia</taxon>
    </lineage>
</organism>
<evidence type="ECO:0000256" key="5">
    <source>
        <dbReference type="ARBA" id="ARBA00022892"/>
    </source>
</evidence>
<dbReference type="GO" id="GO:0070971">
    <property type="term" value="C:endoplasmic reticulum exit site"/>
    <property type="evidence" value="ECO:0007669"/>
    <property type="project" value="TreeGrafter"/>
</dbReference>
<evidence type="ECO:0000256" key="4">
    <source>
        <dbReference type="ARBA" id="ARBA00022824"/>
    </source>
</evidence>
<keyword evidence="7" id="KW-0472">Membrane</keyword>
<dbReference type="Pfam" id="PF12932">
    <property type="entry name" value="Sec16"/>
    <property type="match status" value="1"/>
</dbReference>
<dbReference type="GO" id="GO:0005789">
    <property type="term" value="C:endoplasmic reticulum membrane"/>
    <property type="evidence" value="ECO:0007669"/>
    <property type="project" value="UniProtKB-SubCell"/>
</dbReference>
<dbReference type="Gene3D" id="1.25.40.1030">
    <property type="match status" value="1"/>
</dbReference>
<feature type="compositionally biased region" description="Pro residues" evidence="8">
    <location>
        <begin position="303"/>
        <end position="324"/>
    </location>
</feature>
<evidence type="ECO:0000313" key="11">
    <source>
        <dbReference type="EMBL" id="PSR74144.1"/>
    </source>
</evidence>
<comment type="function">
    <text evidence="6 7">Involved in the initiation of assembly of the COPII coat required for the formation of transport vesicles from the endoplasmic reticulum (ER) and the selection of cargo molecules. Also involved in autophagy.</text>
</comment>
<feature type="compositionally biased region" description="Polar residues" evidence="8">
    <location>
        <begin position="1480"/>
        <end position="1496"/>
    </location>
</feature>
<feature type="region of interest" description="Disordered" evidence="8">
    <location>
        <begin position="1480"/>
        <end position="1573"/>
    </location>
</feature>
<dbReference type="GO" id="GO:0015031">
    <property type="term" value="P:protein transport"/>
    <property type="evidence" value="ECO:0007669"/>
    <property type="project" value="UniProtKB-KW"/>
</dbReference>
<evidence type="ECO:0000256" key="1">
    <source>
        <dbReference type="ARBA" id="ARBA00004397"/>
    </source>
</evidence>
<comment type="subcellular location">
    <subcellularLocation>
        <location evidence="1">Endoplasmic reticulum membrane</location>
        <topology evidence="1">Peripheral membrane protein</topology>
        <orientation evidence="1">Cytoplasmic side</orientation>
    </subcellularLocation>
</comment>
<feature type="compositionally biased region" description="Pro residues" evidence="8">
    <location>
        <begin position="1622"/>
        <end position="1632"/>
    </location>
</feature>
<feature type="compositionally biased region" description="Polar residues" evidence="8">
    <location>
        <begin position="556"/>
        <end position="576"/>
    </location>
</feature>
<dbReference type="GO" id="GO:0012507">
    <property type="term" value="C:ER to Golgi transport vesicle membrane"/>
    <property type="evidence" value="ECO:0007669"/>
    <property type="project" value="TreeGrafter"/>
</dbReference>
<accession>A0A2R6NNX6</accession>
<dbReference type="GO" id="GO:0016192">
    <property type="term" value="P:vesicle-mediated transport"/>
    <property type="evidence" value="ECO:0007669"/>
    <property type="project" value="UniProtKB-KW"/>
</dbReference>
<dbReference type="CDD" id="cd09233">
    <property type="entry name" value="ACE1-Sec16-like"/>
    <property type="match status" value="1"/>
</dbReference>
<feature type="compositionally biased region" description="Polar residues" evidence="8">
    <location>
        <begin position="116"/>
        <end position="125"/>
    </location>
</feature>
<protein>
    <recommendedName>
        <fullName evidence="7">Protein transport protein sec16</fullName>
    </recommendedName>
</protein>
<keyword evidence="12" id="KW-1185">Reference proteome</keyword>
<feature type="region of interest" description="Disordered" evidence="8">
    <location>
        <begin position="1"/>
        <end position="129"/>
    </location>
</feature>
<comment type="caution">
    <text evidence="11">The sequence shown here is derived from an EMBL/GenBank/DDBJ whole genome shotgun (WGS) entry which is preliminary data.</text>
</comment>
<dbReference type="GO" id="GO:0070973">
    <property type="term" value="P:protein localization to endoplasmic reticulum exit site"/>
    <property type="evidence" value="ECO:0007669"/>
    <property type="project" value="TreeGrafter"/>
</dbReference>
<feature type="region of interest" description="Disordered" evidence="8">
    <location>
        <begin position="234"/>
        <end position="380"/>
    </location>
</feature>
<proteinExistence type="inferred from homology"/>
<evidence type="ECO:0000259" key="9">
    <source>
        <dbReference type="Pfam" id="PF12931"/>
    </source>
</evidence>
<keyword evidence="7" id="KW-0072">Autophagy</keyword>
<dbReference type="Pfam" id="PF12931">
    <property type="entry name" value="TPR_Sec16"/>
    <property type="match status" value="1"/>
</dbReference>
<sequence length="1715" mass="181962">MTTAGEAASLFGAADSSSDPFSLGESDAQHELFTDELQANQNTASTADLFEASTTEDASYFPSQPAYQPESSDGYYAPDDYSNTNETAQYHGYNAPTASTGDSQYNTYPGTHAASGWNNTQSQAQGYEPPYIPAVNGVSQPYYGTTHAQHYDTSSTSYAPQTDFATPSTNATSYTPYASYDTAKYDIPSIPVPPVLSVYDPYKPSQNSVYNQPPPIPASSYSAYSGSIQTSIGTVSEVPPVAPPRSASSAAIYRPKTSNAYDPPLPPPKPVTRRSSAWQPPHSPAVQSMYPLPRSPAPHGQAVPPPLPPPPRSSSTSVPPPVPEHPTMRQYASPPPSQQTRPSTVSPYGSPPIPPPGLPRQSLSPPLHKEPPVSTGSGMTYYMPNHPVAIPANPYAPSQPLPPVTNGSTYTSAVPAPSVLYNQYNNEPIETQKLNAQVQPTSGQTRFAAESAPMAHTEPERAVSPFANAAAFVGRQPPPYGQAGIDLEELEGSWQPLSSGTRSPEPVYTAPEDNRISTQHAGEEPHGTRSYVPTTVPHAGQSQQSPYERSPERTRSPGSSSVRSWTSSQGRSNSGLISPPRAPPQGRSSIDSHSGRPPAAYTSPVIATTHRTASPSSFSIRSSHGRESPILNPYAPQSSFTSSSNLRDRSMSINSTLSSSSAVLDDPYAPSRHPRQLSFEHSSYENFSAVPRPDDSGPYATTMLAASHSQVVTLGAPTAAPYAPSPSLLGTNDPLGRTSVRIPIVSFGFGGKLLTCFHGSSSLSTGFDVAMSSRASTSIHIRPLNGAIPQSALDTSAAVYPGPLFSDPGTPTTGLVRTGAATQTKTKKARVVKYLEERAEEISRGLGYLHQGSAEGLRAEAKRVLINLLKVMVENDGHLSGSSQIDSAVRAALLPELAASDKAEDNLTTPALGFSHIAESRPGYSDSSDTAVSVHTLRTSHLDKIQQLLLRGERRAAYQYAADEKLWAHAMVISSSIDKEAWKEVVNEFVRAEMASNSPSLGTMSSAESHAIAANGREPLRVAYSLFAGHGSAAVQELLPPRPLTSLTHTLQVPTTTSAALTPMSPNFPKVIQMSPIPTEILSKWTETVAMMITSPLSMETSSALTTLGDQLAANKWVEAAHSCYLLSPQTSPVGGVGMPAVRVVLYGAPNSQTVPHFWKDPDPVIFSEIVEFALSLATPIKGQDAYAGIPTLQPYKLIRAAYLAEMGHVQLANRYCEAISSSLTRSSPYLNNTFIEQLKDLTDRLVAAPLVDKSGSWIGSKMTRPSLDKIGNWLEGRLTSFIAGEGDSPKPEDPHAREHSFSGPFAHYSTISSATSSTIPSPQMSTTNLTEIHSASLPARTGSAMALRPPSAQAQIARASSAMDYLRRKASPVPRMSSASAVNSSLTDLPPWGQNTNGYGIVPEATPKADRKSKLAEVQVEEEEGAPETPSGPQLGAWWGADSSAPTPTALSFGHGATLQAPTDGFISLMDDAPLSPAYGSQTKALSPSERSGSYQYDEDDDDDLGLGNNVNRLALKPEAPKEMAQKPAPEPPKSEPEAEKPAAASGGWLSRLWKRGDAAPPGPVKANLGEQSSFYYDKDLKRWVNKNAGTEAVKPAAPPPPPQRSQTASPGMSAARSPTTPSPGPPPPARPATANANAGPKPPMRVRSNLVPPEVSSAPTTPAPSSPLRISSTMSDGPPGMDVPPTPGVRSRPAAKRNARSRYVDVFQQEGTS</sequence>
<evidence type="ECO:0000256" key="7">
    <source>
        <dbReference type="RuleBase" id="RU364101"/>
    </source>
</evidence>
<evidence type="ECO:0000259" key="10">
    <source>
        <dbReference type="Pfam" id="PF12932"/>
    </source>
</evidence>
<evidence type="ECO:0000313" key="12">
    <source>
        <dbReference type="Proteomes" id="UP000186601"/>
    </source>
</evidence>
<feature type="compositionally biased region" description="Polar residues" evidence="8">
    <location>
        <begin position="605"/>
        <end position="622"/>
    </location>
</feature>
<feature type="region of interest" description="Disordered" evidence="8">
    <location>
        <begin position="1373"/>
        <end position="1392"/>
    </location>
</feature>
<keyword evidence="3 7" id="KW-0813">Transport</keyword>
<dbReference type="PANTHER" id="PTHR13402">
    <property type="entry name" value="RGPR-RELATED"/>
    <property type="match status" value="1"/>
</dbReference>
<feature type="domain" description="Sec16 Sec23-binding" evidence="9">
    <location>
        <begin position="945"/>
        <end position="1286"/>
    </location>
</feature>
<evidence type="ECO:0000256" key="6">
    <source>
        <dbReference type="ARBA" id="ARBA00024687"/>
    </source>
</evidence>
<name>A0A2R6NNX6_9APHY</name>